<name>A0A2S9GX95_9BURK</name>
<evidence type="ECO:0000313" key="1">
    <source>
        <dbReference type="EMBL" id="PRC92330.1"/>
    </source>
</evidence>
<dbReference type="RefSeq" id="WP_105532738.1">
    <property type="nucleotide sequence ID" value="NZ_PUGF01000014.1"/>
</dbReference>
<evidence type="ECO:0000313" key="2">
    <source>
        <dbReference type="Proteomes" id="UP000237839"/>
    </source>
</evidence>
<dbReference type="Proteomes" id="UP000237839">
    <property type="component" value="Unassembled WGS sequence"/>
</dbReference>
<evidence type="ECO:0008006" key="3">
    <source>
        <dbReference type="Google" id="ProtNLM"/>
    </source>
</evidence>
<accession>A0A2S9GX95</accession>
<dbReference type="Pfam" id="PF09391">
    <property type="entry name" value="DUF2000"/>
    <property type="match status" value="1"/>
</dbReference>
<dbReference type="SUPFAM" id="SSF102462">
    <property type="entry name" value="Peptidyl-tRNA hydrolase II"/>
    <property type="match status" value="1"/>
</dbReference>
<dbReference type="AlphaFoldDB" id="A0A2S9GX95"/>
<reference evidence="1 2" key="1">
    <citation type="submission" date="2018-02" db="EMBL/GenBank/DDBJ databases">
        <title>Solimicrobium silvestre gen. nov., sp. nov., isolated from alpine forest soil.</title>
        <authorList>
            <person name="Margesin R."/>
            <person name="Albuquerque L."/>
            <person name="Zhang D.-C."/>
            <person name="Froufe H.J.C."/>
            <person name="Severino R."/>
            <person name="Roxo I."/>
            <person name="Egas C."/>
            <person name="Da Costa M.S."/>
        </authorList>
    </citation>
    <scope>NUCLEOTIDE SEQUENCE [LARGE SCALE GENOMIC DNA]</scope>
    <source>
        <strain evidence="1 2">S20-91</strain>
    </source>
</reference>
<organism evidence="1 2">
    <name type="scientific">Solimicrobium silvestre</name>
    <dbReference type="NCBI Taxonomy" id="2099400"/>
    <lineage>
        <taxon>Bacteria</taxon>
        <taxon>Pseudomonadati</taxon>
        <taxon>Pseudomonadota</taxon>
        <taxon>Betaproteobacteria</taxon>
        <taxon>Burkholderiales</taxon>
        <taxon>Oxalobacteraceae</taxon>
        <taxon>Solimicrobium</taxon>
    </lineage>
</organism>
<dbReference type="OrthoDB" id="9095096at2"/>
<dbReference type="InterPro" id="IPR017021">
    <property type="entry name" value="UCP033763"/>
</dbReference>
<dbReference type="EMBL" id="PUGF01000014">
    <property type="protein sequence ID" value="PRC92330.1"/>
    <property type="molecule type" value="Genomic_DNA"/>
</dbReference>
<dbReference type="InterPro" id="IPR018988">
    <property type="entry name" value="DUF2000"/>
</dbReference>
<protein>
    <recommendedName>
        <fullName evidence="3">DUF2000 domain-containing protein</fullName>
    </recommendedName>
</protein>
<sequence>MKKCVIIVNKDLPLGLKANISAVLCMSLGKIHPEIVGADLIDADNNIYIGITTIPVPILETHTDAIKAAKILADEDTTLAIVFNCSALSTKDYTAYETNIRNKKTSDIVFHGLLMYGEKIYVNKITGKFPLMR</sequence>
<comment type="caution">
    <text evidence="1">The sequence shown here is derived from an EMBL/GenBank/DDBJ whole genome shotgun (WGS) entry which is preliminary data.</text>
</comment>
<gene>
    <name evidence="1" type="ORF">S2091_2989</name>
</gene>
<dbReference type="PIRSF" id="PIRSF033736">
    <property type="entry name" value="UCP033763"/>
    <property type="match status" value="1"/>
</dbReference>
<proteinExistence type="predicted"/>
<keyword evidence="2" id="KW-1185">Reference proteome</keyword>
<dbReference type="Gene3D" id="3.40.1490.10">
    <property type="entry name" value="Bit1"/>
    <property type="match status" value="1"/>
</dbReference>
<dbReference type="InterPro" id="IPR023476">
    <property type="entry name" value="Pep_tRNA_hydro_II_dom_sf"/>
</dbReference>